<sequence>MLLWVGFRDKDNVVQCQRLHAHHRYDPDNTIKPFIEGDEATEIENAWESFCERTIPCHPKKSPSNGAIDEGASTIDVPRTAAGVPVLPEIDFDNTTRIQLLETLINFRKALWYFSYPADINMPSVPVAHIAAHPEDYLDVEQFPQAVELATVESLDLVALFELAKYLGSVSHTTHSTPITFRPKAEIQRRAHDRSVKEERERQTGDEIVYVTQTASGNAPAPSKELQPSPASAAEQQVDSLTSVGLPSNDTMPVKSSSTESLATANPLLVSASRRSTPFEPLSTDSLATTNPLLISASPRSTSVDAPPMTSVDAAVPPPVNPHSPSVAVETACAPSSEAETSGPPLTSLDTSGASTDTPPTAMSDHSKKRKRPNDSESQENILPAPKTRRRAGTSGGVDQGTGAGRVTRASTKQAAEPRTLRGGRRGNVAGGHVPGDQVKKRKGRR</sequence>
<dbReference type="Proteomes" id="UP001163846">
    <property type="component" value="Unassembled WGS sequence"/>
</dbReference>
<feature type="compositionally biased region" description="Polar residues" evidence="1">
    <location>
        <begin position="338"/>
        <end position="361"/>
    </location>
</feature>
<evidence type="ECO:0000313" key="3">
    <source>
        <dbReference type="Proteomes" id="UP001163846"/>
    </source>
</evidence>
<evidence type="ECO:0000256" key="1">
    <source>
        <dbReference type="SAM" id="MobiDB-lite"/>
    </source>
</evidence>
<dbReference type="AlphaFoldDB" id="A0AA38UBN1"/>
<reference evidence="2" key="1">
    <citation type="submission" date="2022-08" db="EMBL/GenBank/DDBJ databases">
        <authorList>
            <consortium name="DOE Joint Genome Institute"/>
            <person name="Min B."/>
            <person name="Riley R."/>
            <person name="Sierra-Patev S."/>
            <person name="Naranjo-Ortiz M."/>
            <person name="Looney B."/>
            <person name="Konkel Z."/>
            <person name="Slot J.C."/>
            <person name="Sakamoto Y."/>
            <person name="Steenwyk J.L."/>
            <person name="Rokas A."/>
            <person name="Carro J."/>
            <person name="Camarero S."/>
            <person name="Ferreira P."/>
            <person name="Molpeceres G."/>
            <person name="Ruiz-Duenas F.J."/>
            <person name="Serrano A."/>
            <person name="Henrissat B."/>
            <person name="Drula E."/>
            <person name="Hughes K.W."/>
            <person name="Mata J.L."/>
            <person name="Ishikawa N.K."/>
            <person name="Vargas-Isla R."/>
            <person name="Ushijima S."/>
            <person name="Smith C.A."/>
            <person name="Ahrendt S."/>
            <person name="Andreopoulos W."/>
            <person name="He G."/>
            <person name="Labutti K."/>
            <person name="Lipzen A."/>
            <person name="Ng V."/>
            <person name="Sandor L."/>
            <person name="Barry K."/>
            <person name="Martinez A.T."/>
            <person name="Xiao Y."/>
            <person name="Gibbons J.G."/>
            <person name="Terashima K."/>
            <person name="Hibbett D.S."/>
            <person name="Grigoriev I.V."/>
        </authorList>
    </citation>
    <scope>NUCLEOTIDE SEQUENCE</scope>
    <source>
        <strain evidence="2">TFB9207</strain>
    </source>
</reference>
<name>A0AA38UBN1_9AGAR</name>
<feature type="compositionally biased region" description="Gly residues" evidence="1">
    <location>
        <begin position="394"/>
        <end position="404"/>
    </location>
</feature>
<comment type="caution">
    <text evidence="2">The sequence shown here is derived from an EMBL/GenBank/DDBJ whole genome shotgun (WGS) entry which is preliminary data.</text>
</comment>
<feature type="compositionally biased region" description="Basic and acidic residues" evidence="1">
    <location>
        <begin position="183"/>
        <end position="205"/>
    </location>
</feature>
<feature type="region of interest" description="Disordered" evidence="1">
    <location>
        <begin position="181"/>
        <end position="262"/>
    </location>
</feature>
<gene>
    <name evidence="2" type="ORF">F5878DRAFT_646453</name>
</gene>
<proteinExistence type="predicted"/>
<organism evidence="2 3">
    <name type="scientific">Lentinula raphanica</name>
    <dbReference type="NCBI Taxonomy" id="153919"/>
    <lineage>
        <taxon>Eukaryota</taxon>
        <taxon>Fungi</taxon>
        <taxon>Dikarya</taxon>
        <taxon>Basidiomycota</taxon>
        <taxon>Agaricomycotina</taxon>
        <taxon>Agaricomycetes</taxon>
        <taxon>Agaricomycetidae</taxon>
        <taxon>Agaricales</taxon>
        <taxon>Marasmiineae</taxon>
        <taxon>Omphalotaceae</taxon>
        <taxon>Lentinula</taxon>
    </lineage>
</organism>
<evidence type="ECO:0000313" key="2">
    <source>
        <dbReference type="EMBL" id="KAJ3832832.1"/>
    </source>
</evidence>
<accession>A0AA38UBN1</accession>
<feature type="compositionally biased region" description="Polar residues" evidence="1">
    <location>
        <begin position="234"/>
        <end position="262"/>
    </location>
</feature>
<protein>
    <submittedName>
        <fullName evidence="2">Uncharacterized protein</fullName>
    </submittedName>
</protein>
<keyword evidence="3" id="KW-1185">Reference proteome</keyword>
<dbReference type="EMBL" id="MU806843">
    <property type="protein sequence ID" value="KAJ3832832.1"/>
    <property type="molecule type" value="Genomic_DNA"/>
</dbReference>
<feature type="region of interest" description="Disordered" evidence="1">
    <location>
        <begin position="298"/>
        <end position="446"/>
    </location>
</feature>